<evidence type="ECO:0000256" key="1">
    <source>
        <dbReference type="ARBA" id="ARBA00023125"/>
    </source>
</evidence>
<evidence type="ECO:0000313" key="4">
    <source>
        <dbReference type="Proteomes" id="UP001561046"/>
    </source>
</evidence>
<dbReference type="SUPFAM" id="SSF47413">
    <property type="entry name" value="lambda repressor-like DNA-binding domains"/>
    <property type="match status" value="1"/>
</dbReference>
<feature type="domain" description="HTH cro/C1-type" evidence="2">
    <location>
        <begin position="23"/>
        <end position="78"/>
    </location>
</feature>
<evidence type="ECO:0000259" key="2">
    <source>
        <dbReference type="PROSITE" id="PS50943"/>
    </source>
</evidence>
<reference evidence="3 4" key="1">
    <citation type="journal article" date="2013" name="Int. J. Syst. Evol. Microbiol.">
        <title>Comamonas guangdongensis sp. nov., isolated from subterranean forest sediment, and emended description of the genus Comamonas.</title>
        <authorList>
            <person name="Zhang J."/>
            <person name="Wang Y."/>
            <person name="Zhou S."/>
            <person name="Wu C."/>
            <person name="He J."/>
            <person name="Li F."/>
        </authorList>
    </citation>
    <scope>NUCLEOTIDE SEQUENCE [LARGE SCALE GENOMIC DNA]</scope>
    <source>
        <strain evidence="3 4">CCTCC AB2011133</strain>
    </source>
</reference>
<name>A0ABV4A0K0_9BURK</name>
<dbReference type="EMBL" id="JBFYGN010000041">
    <property type="protein sequence ID" value="MEX8195312.1"/>
    <property type="molecule type" value="Genomic_DNA"/>
</dbReference>
<dbReference type="NCBIfam" id="TIGR02607">
    <property type="entry name" value="antidote_HigA"/>
    <property type="match status" value="1"/>
</dbReference>
<dbReference type="CDD" id="cd00093">
    <property type="entry name" value="HTH_XRE"/>
    <property type="match status" value="1"/>
</dbReference>
<gene>
    <name evidence="3" type="ORF">AB6724_20980</name>
</gene>
<dbReference type="SMART" id="SM00530">
    <property type="entry name" value="HTH_XRE"/>
    <property type="match status" value="1"/>
</dbReference>
<keyword evidence="4" id="KW-1185">Reference proteome</keyword>
<protein>
    <submittedName>
        <fullName evidence="3">HigA family addiction module antitoxin</fullName>
    </submittedName>
</protein>
<keyword evidence="1" id="KW-0238">DNA-binding</keyword>
<evidence type="ECO:0000313" key="3">
    <source>
        <dbReference type="EMBL" id="MEX8195312.1"/>
    </source>
</evidence>
<comment type="caution">
    <text evidence="3">The sequence shown here is derived from an EMBL/GenBank/DDBJ whole genome shotgun (WGS) entry which is preliminary data.</text>
</comment>
<dbReference type="PROSITE" id="PS50943">
    <property type="entry name" value="HTH_CROC1"/>
    <property type="match status" value="1"/>
</dbReference>
<dbReference type="Proteomes" id="UP001561046">
    <property type="component" value="Unassembled WGS sequence"/>
</dbReference>
<dbReference type="PANTHER" id="PTHR36924">
    <property type="entry name" value="ANTITOXIN HIGA-1"/>
    <property type="match status" value="1"/>
</dbReference>
<organism evidence="3 4">
    <name type="scientific">Comamonas guangdongensis</name>
    <dbReference type="NCBI Taxonomy" id="510515"/>
    <lineage>
        <taxon>Bacteria</taxon>
        <taxon>Pseudomonadati</taxon>
        <taxon>Pseudomonadota</taxon>
        <taxon>Betaproteobacteria</taxon>
        <taxon>Burkholderiales</taxon>
        <taxon>Comamonadaceae</taxon>
        <taxon>Comamonas</taxon>
    </lineage>
</organism>
<dbReference type="Gene3D" id="1.10.260.40">
    <property type="entry name" value="lambda repressor-like DNA-binding domains"/>
    <property type="match status" value="1"/>
</dbReference>
<dbReference type="InterPro" id="IPR013430">
    <property type="entry name" value="Toxin_antidote_HigA"/>
</dbReference>
<dbReference type="PANTHER" id="PTHR36924:SF1">
    <property type="entry name" value="ANTITOXIN HIGA-1"/>
    <property type="match status" value="1"/>
</dbReference>
<dbReference type="InterPro" id="IPR001387">
    <property type="entry name" value="Cro/C1-type_HTH"/>
</dbReference>
<proteinExistence type="predicted"/>
<sequence length="110" mass="12305">MSKEQMIPARHNGMSPMHPGEILKEMYLAPMGLSVSKLATRMQVTTARLNKIVHGKRGITADTALRLGKVFGTSAQMWLSLQSTYELRKAETSNDESIARLEPFDMQELV</sequence>
<dbReference type="InterPro" id="IPR010982">
    <property type="entry name" value="Lambda_DNA-bd_dom_sf"/>
</dbReference>
<accession>A0ABV4A0K0</accession>
<dbReference type="RefSeq" id="WP_369340487.1">
    <property type="nucleotide sequence ID" value="NZ_JBFYGN010000041.1"/>
</dbReference>
<dbReference type="Pfam" id="PF01381">
    <property type="entry name" value="HTH_3"/>
    <property type="match status" value="1"/>
</dbReference>